<proteinExistence type="predicted"/>
<feature type="transmembrane region" description="Helical" evidence="1">
    <location>
        <begin position="88"/>
        <end position="109"/>
    </location>
</feature>
<dbReference type="PANTHER" id="PTHR33269:SF17">
    <property type="entry name" value="NADH-UBIQUINONE OXIDOREDUCTASE CHAIN 6"/>
    <property type="match status" value="1"/>
</dbReference>
<keyword evidence="1" id="KW-0812">Transmembrane</keyword>
<protein>
    <submittedName>
        <fullName evidence="2">NADH-quinone oxidoreductase subunit J</fullName>
    </submittedName>
</protein>
<feature type="transmembrane region" description="Helical" evidence="1">
    <location>
        <begin position="30"/>
        <end position="48"/>
    </location>
</feature>
<accession>A0A5J4L3M2</accession>
<dbReference type="PANTHER" id="PTHR33269">
    <property type="entry name" value="NADH-UBIQUINONE OXIDOREDUCTASE CHAIN 6"/>
    <property type="match status" value="1"/>
</dbReference>
<keyword evidence="1" id="KW-1133">Transmembrane helix</keyword>
<evidence type="ECO:0000313" key="2">
    <source>
        <dbReference type="EMBL" id="GER93852.1"/>
    </source>
</evidence>
<comment type="caution">
    <text evidence="2">The sequence shown here is derived from an EMBL/GenBank/DDBJ whole genome shotgun (WGS) entry which is preliminary data.</text>
</comment>
<gene>
    <name evidence="2" type="ORF">A45J_1608</name>
</gene>
<feature type="transmembrane region" description="Helical" evidence="1">
    <location>
        <begin position="54"/>
        <end position="76"/>
    </location>
</feature>
<dbReference type="EMBL" id="BLAB01000001">
    <property type="protein sequence ID" value="GER93852.1"/>
    <property type="molecule type" value="Genomic_DNA"/>
</dbReference>
<keyword evidence="1" id="KW-0472">Membrane</keyword>
<dbReference type="AlphaFoldDB" id="A0A5J4L3M2"/>
<evidence type="ECO:0000256" key="1">
    <source>
        <dbReference type="SAM" id="Phobius"/>
    </source>
</evidence>
<dbReference type="NCBIfam" id="NF005164">
    <property type="entry name" value="PRK06638.1-4"/>
    <property type="match status" value="1"/>
</dbReference>
<reference evidence="2" key="1">
    <citation type="submission" date="2019-10" db="EMBL/GenBank/DDBJ databases">
        <title>Metagenomic sequencing of thiosulfate-disproportionating enrichment culture.</title>
        <authorList>
            <person name="Umezawa K."/>
            <person name="Kojima H."/>
            <person name="Fukui M."/>
        </authorList>
    </citation>
    <scope>NUCLEOTIDE SEQUENCE</scope>
    <source>
        <strain evidence="2">45J</strain>
    </source>
</reference>
<organism evidence="2">
    <name type="scientific">hot springs metagenome</name>
    <dbReference type="NCBI Taxonomy" id="433727"/>
    <lineage>
        <taxon>unclassified sequences</taxon>
        <taxon>metagenomes</taxon>
        <taxon>ecological metagenomes</taxon>
    </lineage>
</organism>
<feature type="transmembrane region" description="Helical" evidence="1">
    <location>
        <begin position="142"/>
        <end position="164"/>
    </location>
</feature>
<dbReference type="GO" id="GO:0008137">
    <property type="term" value="F:NADH dehydrogenase (ubiquinone) activity"/>
    <property type="evidence" value="ECO:0007669"/>
    <property type="project" value="InterPro"/>
</dbReference>
<sequence>MLPKIFFGYFSVVMIVLSILIITRRNPVHSVLWMLALFFHIAALYLFLNAEFLSAVQLILYAGAILVLFLFVIMMLNLKEELTAERFIGEWPIGVALGISILMFIYFAISKFIQGPTGQYTIEAIKKETHTKTIGKVLYTEYLFPFEIASLILLIAIVGAIVLAKKKRSEG</sequence>
<dbReference type="InterPro" id="IPR001457">
    <property type="entry name" value="NADH_UbQ/plastoQ_OxRdtase_su6"/>
</dbReference>
<dbReference type="InterPro" id="IPR042106">
    <property type="entry name" value="Nuo/plastoQ_OxRdtase_6_NuoJ"/>
</dbReference>
<name>A0A5J4L3M2_9ZZZZ</name>
<feature type="transmembrane region" description="Helical" evidence="1">
    <location>
        <begin position="6"/>
        <end position="23"/>
    </location>
</feature>
<dbReference type="Gene3D" id="1.20.120.1200">
    <property type="entry name" value="NADH-ubiquinone/plastoquinone oxidoreductase chain 6, subunit NuoJ"/>
    <property type="match status" value="1"/>
</dbReference>
<dbReference type="Pfam" id="PF00499">
    <property type="entry name" value="Oxidored_q3"/>
    <property type="match status" value="1"/>
</dbReference>